<dbReference type="Proteomes" id="UP000807306">
    <property type="component" value="Unassembled WGS sequence"/>
</dbReference>
<evidence type="ECO:0000313" key="2">
    <source>
        <dbReference type="Proteomes" id="UP000807306"/>
    </source>
</evidence>
<comment type="caution">
    <text evidence="1">The sequence shown here is derived from an EMBL/GenBank/DDBJ whole genome shotgun (WGS) entry which is preliminary data.</text>
</comment>
<reference evidence="1" key="1">
    <citation type="submission" date="2020-11" db="EMBL/GenBank/DDBJ databases">
        <authorList>
            <consortium name="DOE Joint Genome Institute"/>
            <person name="Ahrendt S."/>
            <person name="Riley R."/>
            <person name="Andreopoulos W."/>
            <person name="Labutti K."/>
            <person name="Pangilinan J."/>
            <person name="Ruiz-Duenas F.J."/>
            <person name="Barrasa J.M."/>
            <person name="Sanchez-Garcia M."/>
            <person name="Camarero S."/>
            <person name="Miyauchi S."/>
            <person name="Serrano A."/>
            <person name="Linde D."/>
            <person name="Babiker R."/>
            <person name="Drula E."/>
            <person name="Ayuso-Fernandez I."/>
            <person name="Pacheco R."/>
            <person name="Padilla G."/>
            <person name="Ferreira P."/>
            <person name="Barriuso J."/>
            <person name="Kellner H."/>
            <person name="Castanera R."/>
            <person name="Alfaro M."/>
            <person name="Ramirez L."/>
            <person name="Pisabarro A.G."/>
            <person name="Kuo A."/>
            <person name="Tritt A."/>
            <person name="Lipzen A."/>
            <person name="He G."/>
            <person name="Yan M."/>
            <person name="Ng V."/>
            <person name="Cullen D."/>
            <person name="Martin F."/>
            <person name="Rosso M.-N."/>
            <person name="Henrissat B."/>
            <person name="Hibbett D."/>
            <person name="Martinez A.T."/>
            <person name="Grigoriev I.V."/>
        </authorList>
    </citation>
    <scope>NUCLEOTIDE SEQUENCE</scope>
    <source>
        <strain evidence="1">CBS 506.95</strain>
    </source>
</reference>
<keyword evidence="2" id="KW-1185">Reference proteome</keyword>
<protein>
    <submittedName>
        <fullName evidence="1">Uncharacterized protein</fullName>
    </submittedName>
</protein>
<gene>
    <name evidence="1" type="ORF">CPB83DRAFT_897622</name>
</gene>
<organism evidence="1 2">
    <name type="scientific">Crepidotus variabilis</name>
    <dbReference type="NCBI Taxonomy" id="179855"/>
    <lineage>
        <taxon>Eukaryota</taxon>
        <taxon>Fungi</taxon>
        <taxon>Dikarya</taxon>
        <taxon>Basidiomycota</taxon>
        <taxon>Agaricomycotina</taxon>
        <taxon>Agaricomycetes</taxon>
        <taxon>Agaricomycetidae</taxon>
        <taxon>Agaricales</taxon>
        <taxon>Agaricineae</taxon>
        <taxon>Crepidotaceae</taxon>
        <taxon>Crepidotus</taxon>
    </lineage>
</organism>
<name>A0A9P6E8W2_9AGAR</name>
<sequence length="179" mass="20242">MTFIVPKPCIPSNAILMHDYNLQTNFPLLPQSAFSLTVLFERSETSVPQMNMFSSALKNSSGRIRSVPFLSGAEGAPPPLVLIPKPQGQAGALSRGGYSLRKVLKWDPKQYVSVQNYTRERIKHYVQKGELRPGQSITKQPSKIILTIQTEIATEFPFLLRYEDNWPTRDIMSRYLSKA</sequence>
<dbReference type="EMBL" id="MU157894">
    <property type="protein sequence ID" value="KAF9524691.1"/>
    <property type="molecule type" value="Genomic_DNA"/>
</dbReference>
<evidence type="ECO:0000313" key="1">
    <source>
        <dbReference type="EMBL" id="KAF9524691.1"/>
    </source>
</evidence>
<accession>A0A9P6E8W2</accession>
<dbReference type="OrthoDB" id="2686745at2759"/>
<dbReference type="AlphaFoldDB" id="A0A9P6E8W2"/>
<proteinExistence type="predicted"/>